<keyword evidence="1" id="KW-0812">Transmembrane</keyword>
<feature type="transmembrane region" description="Helical" evidence="1">
    <location>
        <begin position="106"/>
        <end position="125"/>
    </location>
</feature>
<dbReference type="AlphaFoldDB" id="A0AAE4K4K1"/>
<keyword evidence="1" id="KW-0472">Membrane</keyword>
<proteinExistence type="predicted"/>
<feature type="transmembrane region" description="Helical" evidence="1">
    <location>
        <begin position="74"/>
        <end position="94"/>
    </location>
</feature>
<dbReference type="RefSeq" id="WP_284076938.1">
    <property type="nucleotide sequence ID" value="NZ_JAVLSM010000007.1"/>
</dbReference>
<keyword evidence="1" id="KW-1133">Transmembrane helix</keyword>
<gene>
    <name evidence="2" type="ORF">RJN63_11565</name>
</gene>
<comment type="caution">
    <text evidence="2">The sequence shown here is derived from an EMBL/GenBank/DDBJ whole genome shotgun (WGS) entry which is preliminary data.</text>
</comment>
<protein>
    <submittedName>
        <fullName evidence="2">Uncharacterized protein</fullName>
    </submittedName>
</protein>
<organism evidence="2">
    <name type="scientific">Herbaspirillum huttiense subsp. nephrolepidis</name>
    <dbReference type="NCBI Taxonomy" id="3075126"/>
    <lineage>
        <taxon>Bacteria</taxon>
        <taxon>Pseudomonadati</taxon>
        <taxon>Pseudomonadota</taxon>
        <taxon>Betaproteobacteria</taxon>
        <taxon>Burkholderiales</taxon>
        <taxon>Oxalobacteraceae</taxon>
        <taxon>Herbaspirillum</taxon>
    </lineage>
</organism>
<evidence type="ECO:0000313" key="2">
    <source>
        <dbReference type="EMBL" id="MDT0337469.1"/>
    </source>
</evidence>
<accession>A0AAE4K4K1</accession>
<feature type="transmembrane region" description="Helical" evidence="1">
    <location>
        <begin position="12"/>
        <end position="36"/>
    </location>
</feature>
<dbReference type="EMBL" id="JAVRAA010000005">
    <property type="protein sequence ID" value="MDT0337469.1"/>
    <property type="molecule type" value="Genomic_DNA"/>
</dbReference>
<feature type="transmembrane region" description="Helical" evidence="1">
    <location>
        <begin position="42"/>
        <end position="62"/>
    </location>
</feature>
<name>A0AAE4K4K1_9BURK</name>
<reference evidence="2" key="1">
    <citation type="submission" date="2023-02" db="EMBL/GenBank/DDBJ databases">
        <title>Description of Herbaspirillum huttiense subsp. nephrolepsisexaltata and Herbaspirillum huttiense subsp. lycopersicon.</title>
        <authorList>
            <person name="Poudel M."/>
            <person name="Sharma A."/>
            <person name="Goss E."/>
            <person name="Tapia J.H."/>
            <person name="Harmon C.M."/>
            <person name="Jones J.B."/>
        </authorList>
    </citation>
    <scope>NUCLEOTIDE SEQUENCE</scope>
    <source>
        <strain evidence="2">NC40101</strain>
    </source>
</reference>
<sequence>MMTKEKLNLLRLIGTAALWAALPIGVVVGLSAKAFAAIFPDWFFPYGVALQAGLWWVTFIAFDKHLPQEGKPCRIGAAFLIFAPVPMYILLSGTGDYSSIERIQSVSPYIALGLPLLFLLLLPLMKRFSSQDAATP</sequence>
<evidence type="ECO:0000256" key="1">
    <source>
        <dbReference type="SAM" id="Phobius"/>
    </source>
</evidence>